<feature type="binding site" evidence="17">
    <location>
        <begin position="294"/>
        <end position="300"/>
    </location>
    <ligand>
        <name>NADP(+)</name>
        <dbReference type="ChEBI" id="CHEBI:58349"/>
    </ligand>
</feature>
<feature type="binding site" evidence="17">
    <location>
        <position position="171"/>
    </location>
    <ligand>
        <name>NADP(+)</name>
        <dbReference type="ChEBI" id="CHEBI:58349"/>
    </ligand>
</feature>
<evidence type="ECO:0000256" key="3">
    <source>
        <dbReference type="ARBA" id="ARBA00004910"/>
    </source>
</evidence>
<dbReference type="GO" id="GO:0009231">
    <property type="term" value="P:riboflavin biosynthetic process"/>
    <property type="evidence" value="ECO:0007669"/>
    <property type="project" value="UniProtKB-UniPathway"/>
</dbReference>
<feature type="binding site" evidence="17">
    <location>
        <position position="155"/>
    </location>
    <ligand>
        <name>NADP(+)</name>
        <dbReference type="ChEBI" id="CHEBI:58349"/>
    </ligand>
</feature>
<dbReference type="EC" id="3.5.4.26" evidence="15"/>
<evidence type="ECO:0000313" key="21">
    <source>
        <dbReference type="Proteomes" id="UP000295132"/>
    </source>
</evidence>
<evidence type="ECO:0000256" key="4">
    <source>
        <dbReference type="ARBA" id="ARBA00005259"/>
    </source>
</evidence>
<evidence type="ECO:0000256" key="17">
    <source>
        <dbReference type="PIRSR" id="PIRSR006769-2"/>
    </source>
</evidence>
<feature type="binding site" evidence="17">
    <location>
        <position position="169"/>
    </location>
    <ligand>
        <name>NADP(+)</name>
        <dbReference type="ChEBI" id="CHEBI:58349"/>
    </ligand>
</feature>
<evidence type="ECO:0000256" key="13">
    <source>
        <dbReference type="ARBA" id="ARBA00049861"/>
    </source>
</evidence>
<dbReference type="InterPro" id="IPR002734">
    <property type="entry name" value="RibDG_C"/>
</dbReference>
<comment type="similarity">
    <text evidence="5 15">In the C-terminal section; belongs to the HTP reductase family.</text>
</comment>
<evidence type="ECO:0000256" key="9">
    <source>
        <dbReference type="ARBA" id="ARBA00022833"/>
    </source>
</evidence>
<dbReference type="InterPro" id="IPR011549">
    <property type="entry name" value="RibD_C"/>
</dbReference>
<keyword evidence="10 15" id="KW-0521">NADP</keyword>
<feature type="binding site" evidence="18">
    <location>
        <position position="51"/>
    </location>
    <ligand>
        <name>Zn(2+)</name>
        <dbReference type="ChEBI" id="CHEBI:29105"/>
        <note>catalytic</note>
    </ligand>
</feature>
<dbReference type="Pfam" id="PF00383">
    <property type="entry name" value="dCMP_cyt_deam_1"/>
    <property type="match status" value="1"/>
</dbReference>
<keyword evidence="7 15" id="KW-0479">Metal-binding</keyword>
<evidence type="ECO:0000256" key="14">
    <source>
        <dbReference type="ARBA" id="ARBA00049886"/>
    </source>
</evidence>
<feature type="binding site" evidence="17">
    <location>
        <position position="208"/>
    </location>
    <ligand>
        <name>substrate</name>
    </ligand>
</feature>
<dbReference type="CDD" id="cd01284">
    <property type="entry name" value="Riboflavin_deaminase-reductase"/>
    <property type="match status" value="1"/>
</dbReference>
<evidence type="ECO:0000256" key="1">
    <source>
        <dbReference type="ARBA" id="ARBA00002151"/>
    </source>
</evidence>
<accession>A0A4R5VXL8</accession>
<comment type="catalytic activity">
    <reaction evidence="13 15">
        <text>5-amino-6-(5-phospho-D-ribitylamino)uracil + NADP(+) = 5-amino-6-(5-phospho-D-ribosylamino)uracil + NADPH + H(+)</text>
        <dbReference type="Rhea" id="RHEA:17845"/>
        <dbReference type="ChEBI" id="CHEBI:15378"/>
        <dbReference type="ChEBI" id="CHEBI:57783"/>
        <dbReference type="ChEBI" id="CHEBI:58349"/>
        <dbReference type="ChEBI" id="CHEBI:58421"/>
        <dbReference type="ChEBI" id="CHEBI:58453"/>
        <dbReference type="EC" id="1.1.1.193"/>
    </reaction>
</comment>
<dbReference type="PROSITE" id="PS00903">
    <property type="entry name" value="CYT_DCMP_DEAMINASES_1"/>
    <property type="match status" value="1"/>
</dbReference>
<gene>
    <name evidence="20" type="primary">ribD</name>
    <name evidence="20" type="ORF">E2K98_06940</name>
</gene>
<comment type="pathway">
    <text evidence="2 15">Cofactor biosynthesis; riboflavin biosynthesis; 5-amino-6-(D-ribitylamino)uracil from GTP: step 2/4.</text>
</comment>
<evidence type="ECO:0000256" key="6">
    <source>
        <dbReference type="ARBA" id="ARBA00022619"/>
    </source>
</evidence>
<feature type="active site" description="Proton donor" evidence="16">
    <location>
        <position position="53"/>
    </location>
</feature>
<dbReference type="Gene3D" id="3.40.430.10">
    <property type="entry name" value="Dihydrofolate Reductase, subunit A"/>
    <property type="match status" value="1"/>
</dbReference>
<reference evidence="20 21" key="1">
    <citation type="submission" date="2019-03" db="EMBL/GenBank/DDBJ databases">
        <title>Bacillus niacini sp. nov. a Nicotinate-Metabolizing Mesophile Isolated from Soil.</title>
        <authorList>
            <person name="Zhang G."/>
        </authorList>
    </citation>
    <scope>NUCLEOTIDE SEQUENCE [LARGE SCALE GENOMIC DNA]</scope>
    <source>
        <strain evidence="20 21">WN066</strain>
    </source>
</reference>
<dbReference type="InterPro" id="IPR002125">
    <property type="entry name" value="CMP_dCMP_dom"/>
</dbReference>
<organism evidence="20 21">
    <name type="scientific">Bacillus salipaludis</name>
    <dbReference type="NCBI Taxonomy" id="2547811"/>
    <lineage>
        <taxon>Bacteria</taxon>
        <taxon>Bacillati</taxon>
        <taxon>Bacillota</taxon>
        <taxon>Bacilli</taxon>
        <taxon>Bacillales</taxon>
        <taxon>Bacillaceae</taxon>
        <taxon>Bacillus</taxon>
    </lineage>
</organism>
<keyword evidence="8 15" id="KW-0378">Hydrolase</keyword>
<evidence type="ECO:0000256" key="7">
    <source>
        <dbReference type="ARBA" id="ARBA00022723"/>
    </source>
</evidence>
<dbReference type="GO" id="GO:0008270">
    <property type="term" value="F:zinc ion binding"/>
    <property type="evidence" value="ECO:0007669"/>
    <property type="project" value="InterPro"/>
</dbReference>
<dbReference type="Pfam" id="PF01872">
    <property type="entry name" value="RibD_C"/>
    <property type="match status" value="1"/>
</dbReference>
<comment type="cofactor">
    <cofactor evidence="15 18">
        <name>Zn(2+)</name>
        <dbReference type="ChEBI" id="CHEBI:29105"/>
    </cofactor>
    <text evidence="15 18">Binds 1 zinc ion.</text>
</comment>
<dbReference type="PANTHER" id="PTHR38011">
    <property type="entry name" value="DIHYDROFOLATE REDUCTASE FAMILY PROTEIN (AFU_ORTHOLOGUE AFUA_8G06820)"/>
    <property type="match status" value="1"/>
</dbReference>
<keyword evidence="12" id="KW-0511">Multifunctional enzyme</keyword>
<feature type="binding site" evidence="17">
    <location>
        <position position="185"/>
    </location>
    <ligand>
        <name>substrate</name>
    </ligand>
</feature>
<feature type="binding site" evidence="17">
    <location>
        <position position="292"/>
    </location>
    <ligand>
        <name>substrate</name>
    </ligand>
</feature>
<dbReference type="GO" id="GO:0008835">
    <property type="term" value="F:diaminohydroxyphosphoribosylaminopyrimidine deaminase activity"/>
    <property type="evidence" value="ECO:0007669"/>
    <property type="project" value="UniProtKB-EC"/>
</dbReference>
<dbReference type="InterPro" id="IPR004794">
    <property type="entry name" value="Eubact_RibD"/>
</dbReference>
<dbReference type="InterPro" id="IPR050765">
    <property type="entry name" value="Riboflavin_Biosynth_HTPR"/>
</dbReference>
<evidence type="ECO:0000256" key="18">
    <source>
        <dbReference type="PIRSR" id="PIRSR006769-3"/>
    </source>
</evidence>
<dbReference type="PROSITE" id="PS51747">
    <property type="entry name" value="CYT_DCMP_DEAMINASES_2"/>
    <property type="match status" value="1"/>
</dbReference>
<dbReference type="Proteomes" id="UP000295132">
    <property type="component" value="Unassembled WGS sequence"/>
</dbReference>
<dbReference type="PIRSF" id="PIRSF006769">
    <property type="entry name" value="RibD"/>
    <property type="match status" value="1"/>
</dbReference>
<dbReference type="EC" id="1.1.1.193" evidence="15"/>
<keyword evidence="11 15" id="KW-0560">Oxidoreductase</keyword>
<feature type="binding site" evidence="18">
    <location>
        <position position="85"/>
    </location>
    <ligand>
        <name>Zn(2+)</name>
        <dbReference type="ChEBI" id="CHEBI:29105"/>
        <note>catalytic</note>
    </ligand>
</feature>
<comment type="pathway">
    <text evidence="3 15">Cofactor biosynthesis; riboflavin biosynthesis; 5-amino-6-(D-ribitylamino)uracil from GTP: step 3/4.</text>
</comment>
<sequence length="361" mass="39230">MMNDTDYMSLALNLAKSTLGQTAPNPVVGAVVVKDNQIVGMGAHLKAGEPHAEVHAIEMAGEKAKDATIYVTLEPCSHFGKTPPCSDLVIRTGIKKVFVATTDPNPQVAGKGIARIRNAGIEVEVGLLQEEARELNRMFFYNISTGLPYVTLKTANSLDGKTATAIGESKWITGEEARKDVHVFRHQHDAILVGVNTVIKDNPSLTTRLPSGGQNPIRIILDTNLRTPLTANVVTDGQAPTWIVTCSGIDEKREKEYHDLGIKLIKLPEKQIIIREMLKVIGEMCISSLFVEGGAEVHGSFLKERAFQQVITYIAPKLIGGKMAPASFGGEGFETMEEVVSLKIKEVSRIGNDIRIIAEPK</sequence>
<evidence type="ECO:0000256" key="8">
    <source>
        <dbReference type="ARBA" id="ARBA00022801"/>
    </source>
</evidence>
<proteinExistence type="inferred from homology"/>
<evidence type="ECO:0000256" key="2">
    <source>
        <dbReference type="ARBA" id="ARBA00004882"/>
    </source>
</evidence>
<feature type="binding site" evidence="17">
    <location>
        <position position="223"/>
    </location>
    <ligand>
        <name>NADP(+)</name>
        <dbReference type="ChEBI" id="CHEBI:58349"/>
    </ligand>
</feature>
<comment type="catalytic activity">
    <reaction evidence="14 15">
        <text>2,5-diamino-6-hydroxy-4-(5-phosphoribosylamino)-pyrimidine + H2O + H(+) = 5-amino-6-(5-phospho-D-ribosylamino)uracil + NH4(+)</text>
        <dbReference type="Rhea" id="RHEA:21868"/>
        <dbReference type="ChEBI" id="CHEBI:15377"/>
        <dbReference type="ChEBI" id="CHEBI:15378"/>
        <dbReference type="ChEBI" id="CHEBI:28938"/>
        <dbReference type="ChEBI" id="CHEBI:58453"/>
        <dbReference type="ChEBI" id="CHEBI:58614"/>
        <dbReference type="EC" id="3.5.4.26"/>
    </reaction>
</comment>
<dbReference type="InterPro" id="IPR016192">
    <property type="entry name" value="APOBEC/CMP_deaminase_Zn-bd"/>
</dbReference>
<name>A0A4R5VXL8_9BACI</name>
<comment type="caution">
    <text evidence="20">The sequence shown here is derived from an EMBL/GenBank/DDBJ whole genome shotgun (WGS) entry which is preliminary data.</text>
</comment>
<evidence type="ECO:0000256" key="12">
    <source>
        <dbReference type="ARBA" id="ARBA00023268"/>
    </source>
</evidence>
<feature type="binding site" evidence="18">
    <location>
        <position position="76"/>
    </location>
    <ligand>
        <name>Zn(2+)</name>
        <dbReference type="ChEBI" id="CHEBI:29105"/>
        <note>catalytic</note>
    </ligand>
</feature>
<keyword evidence="6 15" id="KW-0686">Riboflavin biosynthesis</keyword>
<dbReference type="SUPFAM" id="SSF53927">
    <property type="entry name" value="Cytidine deaminase-like"/>
    <property type="match status" value="1"/>
</dbReference>
<dbReference type="NCBIfam" id="TIGR00326">
    <property type="entry name" value="eubact_ribD"/>
    <property type="match status" value="1"/>
</dbReference>
<feature type="domain" description="CMP/dCMP-type deaminase" evidence="19">
    <location>
        <begin position="2"/>
        <end position="124"/>
    </location>
</feature>
<evidence type="ECO:0000256" key="11">
    <source>
        <dbReference type="ARBA" id="ARBA00023002"/>
    </source>
</evidence>
<feature type="binding site" evidence="17">
    <location>
        <position position="197"/>
    </location>
    <ligand>
        <name>NADP(+)</name>
        <dbReference type="ChEBI" id="CHEBI:58349"/>
    </ligand>
</feature>
<evidence type="ECO:0000256" key="15">
    <source>
        <dbReference type="PIRNR" id="PIRNR006769"/>
    </source>
</evidence>
<dbReference type="NCBIfam" id="TIGR00227">
    <property type="entry name" value="ribD_Cterm"/>
    <property type="match status" value="1"/>
</dbReference>
<evidence type="ECO:0000313" key="20">
    <source>
        <dbReference type="EMBL" id="TDK63182.1"/>
    </source>
</evidence>
<evidence type="ECO:0000259" key="19">
    <source>
        <dbReference type="PROSITE" id="PS51747"/>
    </source>
</evidence>
<evidence type="ECO:0000256" key="16">
    <source>
        <dbReference type="PIRSR" id="PIRSR006769-1"/>
    </source>
</evidence>
<feature type="binding site" evidence="17">
    <location>
        <position position="205"/>
    </location>
    <ligand>
        <name>substrate</name>
    </ligand>
</feature>
<dbReference type="SUPFAM" id="SSF53597">
    <property type="entry name" value="Dihydrofolate reductase-like"/>
    <property type="match status" value="1"/>
</dbReference>
<evidence type="ECO:0000256" key="5">
    <source>
        <dbReference type="ARBA" id="ARBA00007417"/>
    </source>
</evidence>
<dbReference type="InterPro" id="IPR016193">
    <property type="entry name" value="Cytidine_deaminase-like"/>
</dbReference>
<dbReference type="FunFam" id="3.40.140.10:FF:000025">
    <property type="entry name" value="Riboflavin biosynthesis protein RibD"/>
    <property type="match status" value="1"/>
</dbReference>
<dbReference type="GO" id="GO:0008703">
    <property type="term" value="F:5-amino-6-(5-phosphoribosylamino)uracil reductase activity"/>
    <property type="evidence" value="ECO:0007669"/>
    <property type="project" value="UniProtKB-EC"/>
</dbReference>
<dbReference type="EMBL" id="SMYO01000003">
    <property type="protein sequence ID" value="TDK63182.1"/>
    <property type="molecule type" value="Genomic_DNA"/>
</dbReference>
<evidence type="ECO:0000256" key="10">
    <source>
        <dbReference type="ARBA" id="ARBA00022857"/>
    </source>
</evidence>
<dbReference type="Gene3D" id="3.40.140.10">
    <property type="entry name" value="Cytidine Deaminase, domain 2"/>
    <property type="match status" value="1"/>
</dbReference>
<dbReference type="GO" id="GO:0050661">
    <property type="term" value="F:NADP binding"/>
    <property type="evidence" value="ECO:0007669"/>
    <property type="project" value="InterPro"/>
</dbReference>
<comment type="similarity">
    <text evidence="4 15">In the N-terminal section; belongs to the cytidine and deoxycytidylate deaminase family.</text>
</comment>
<keyword evidence="9 15" id="KW-0862">Zinc</keyword>
<dbReference type="PANTHER" id="PTHR38011:SF7">
    <property type="entry name" value="2,5-DIAMINO-6-RIBOSYLAMINO-4(3H)-PYRIMIDINONE 5'-PHOSPHATE REDUCTASE"/>
    <property type="match status" value="1"/>
</dbReference>
<dbReference type="InterPro" id="IPR024072">
    <property type="entry name" value="DHFR-like_dom_sf"/>
</dbReference>
<protein>
    <recommendedName>
        <fullName evidence="15">Riboflavin biosynthesis protein RibD</fullName>
    </recommendedName>
    <domain>
        <recommendedName>
            <fullName evidence="15">Diaminohydroxyphosphoribosylaminopyrimidine deaminase</fullName>
            <shortName evidence="15">DRAP deaminase</shortName>
            <ecNumber evidence="15">3.5.4.26</ecNumber>
        </recommendedName>
        <alternativeName>
            <fullName evidence="15">Riboflavin-specific deaminase</fullName>
        </alternativeName>
    </domain>
    <domain>
        <recommendedName>
            <fullName evidence="15">5-amino-6-(5-phosphoribosylamino)uracil reductase</fullName>
            <ecNumber evidence="15">1.1.1.193</ecNumber>
        </recommendedName>
        <alternativeName>
            <fullName evidence="15">HTP reductase</fullName>
        </alternativeName>
    </domain>
</protein>
<feature type="binding site" evidence="17">
    <location>
        <position position="201"/>
    </location>
    <ligand>
        <name>NADP(+)</name>
        <dbReference type="ChEBI" id="CHEBI:58349"/>
    </ligand>
</feature>
<dbReference type="AlphaFoldDB" id="A0A4R5VXL8"/>
<comment type="function">
    <text evidence="1 15">Converts 2,5-diamino-6-(ribosylamino)-4(3h)-pyrimidinone 5'-phosphate into 5-amino-6-(ribosylamino)-2,4(1h,3h)-pyrimidinedione 5'-phosphate.</text>
</comment>
<dbReference type="UniPathway" id="UPA00275">
    <property type="reaction ID" value="UER00401"/>
</dbReference>